<dbReference type="Gene3D" id="3.40.50.2300">
    <property type="match status" value="1"/>
</dbReference>
<accession>A0A318U9L0</accession>
<dbReference type="SMART" id="SM00448">
    <property type="entry name" value="REC"/>
    <property type="match status" value="1"/>
</dbReference>
<dbReference type="PANTHER" id="PTHR45526">
    <property type="entry name" value="TRANSCRIPTIONAL REGULATORY PROTEIN DPIA"/>
    <property type="match status" value="1"/>
</dbReference>
<feature type="domain" description="Response regulatory" evidence="2">
    <location>
        <begin position="4"/>
        <end position="115"/>
    </location>
</feature>
<organism evidence="3 4">
    <name type="scientific">Pedobacter nutrimenti</name>
    <dbReference type="NCBI Taxonomy" id="1241337"/>
    <lineage>
        <taxon>Bacteria</taxon>
        <taxon>Pseudomonadati</taxon>
        <taxon>Bacteroidota</taxon>
        <taxon>Sphingobacteriia</taxon>
        <taxon>Sphingobacteriales</taxon>
        <taxon>Sphingobacteriaceae</taxon>
        <taxon>Pedobacter</taxon>
    </lineage>
</organism>
<keyword evidence="4" id="KW-1185">Reference proteome</keyword>
<protein>
    <submittedName>
        <fullName evidence="3">Response regulator receiver domain-containing protein</fullName>
    </submittedName>
</protein>
<dbReference type="InterPro" id="IPR051271">
    <property type="entry name" value="2C-system_Tx_regulators"/>
</dbReference>
<proteinExistence type="predicted"/>
<evidence type="ECO:0000256" key="1">
    <source>
        <dbReference type="PROSITE-ProRule" id="PRU00169"/>
    </source>
</evidence>
<dbReference type="EMBL" id="QKLU01000010">
    <property type="protein sequence ID" value="PYF69378.1"/>
    <property type="molecule type" value="Genomic_DNA"/>
</dbReference>
<dbReference type="InterPro" id="IPR011006">
    <property type="entry name" value="CheY-like_superfamily"/>
</dbReference>
<feature type="modified residue" description="4-aspartylphosphate" evidence="1">
    <location>
        <position position="55"/>
    </location>
</feature>
<evidence type="ECO:0000313" key="3">
    <source>
        <dbReference type="EMBL" id="PYF69378.1"/>
    </source>
</evidence>
<dbReference type="PANTHER" id="PTHR45526:SF1">
    <property type="entry name" value="TRANSCRIPTIONAL REGULATORY PROTEIN DCUR-RELATED"/>
    <property type="match status" value="1"/>
</dbReference>
<dbReference type="Pfam" id="PF00072">
    <property type="entry name" value="Response_reg"/>
    <property type="match status" value="1"/>
</dbReference>
<name>A0A318U9L0_9SPHI</name>
<evidence type="ECO:0000313" key="4">
    <source>
        <dbReference type="Proteomes" id="UP000248198"/>
    </source>
</evidence>
<dbReference type="Proteomes" id="UP000248198">
    <property type="component" value="Unassembled WGS sequence"/>
</dbReference>
<dbReference type="AlphaFoldDB" id="A0A318U9L0"/>
<dbReference type="InterPro" id="IPR001789">
    <property type="entry name" value="Sig_transdc_resp-reg_receiver"/>
</dbReference>
<evidence type="ECO:0000259" key="2">
    <source>
        <dbReference type="PROSITE" id="PS50110"/>
    </source>
</evidence>
<sequence length="126" mass="14419">MSLKCIVIDDEPPALNLIRDYISRSPGLLLLDTFKDTASGAAYLAQNEVDLVFLDINLPNIAVVDQATPAEKKPMVIFMTAHKDFTFDRFQREAIDYILKPLDFDRFSRAVFKAADYKSYKMLHKK</sequence>
<keyword evidence="1" id="KW-0597">Phosphoprotein</keyword>
<reference evidence="3 4" key="1">
    <citation type="submission" date="2018-06" db="EMBL/GenBank/DDBJ databases">
        <title>Genomic Encyclopedia of Archaeal and Bacterial Type Strains, Phase II (KMG-II): from individual species to whole genera.</title>
        <authorList>
            <person name="Goeker M."/>
        </authorList>
    </citation>
    <scope>NUCLEOTIDE SEQUENCE [LARGE SCALE GENOMIC DNA]</scope>
    <source>
        <strain evidence="3 4">DSM 27372</strain>
    </source>
</reference>
<dbReference type="RefSeq" id="WP_170123390.1">
    <property type="nucleotide sequence ID" value="NZ_QKLU01000010.1"/>
</dbReference>
<comment type="caution">
    <text evidence="3">The sequence shown here is derived from an EMBL/GenBank/DDBJ whole genome shotgun (WGS) entry which is preliminary data.</text>
</comment>
<gene>
    <name evidence="3" type="ORF">B0O44_11016</name>
</gene>
<dbReference type="GO" id="GO:0000156">
    <property type="term" value="F:phosphorelay response regulator activity"/>
    <property type="evidence" value="ECO:0007669"/>
    <property type="project" value="TreeGrafter"/>
</dbReference>
<dbReference type="SUPFAM" id="SSF52172">
    <property type="entry name" value="CheY-like"/>
    <property type="match status" value="1"/>
</dbReference>
<dbReference type="PROSITE" id="PS50110">
    <property type="entry name" value="RESPONSE_REGULATORY"/>
    <property type="match status" value="1"/>
</dbReference>